<dbReference type="GO" id="GO:0022904">
    <property type="term" value="P:respiratory electron transport chain"/>
    <property type="evidence" value="ECO:0007669"/>
    <property type="project" value="InterPro"/>
</dbReference>
<feature type="transmembrane region" description="Helical" evidence="14">
    <location>
        <begin position="35"/>
        <end position="56"/>
    </location>
</feature>
<keyword evidence="9 14" id="KW-1133">Transmembrane helix</keyword>
<evidence type="ECO:0000256" key="11">
    <source>
        <dbReference type="ARBA" id="ARBA00023136"/>
    </source>
</evidence>
<reference evidence="16 17" key="1">
    <citation type="submission" date="2018-10" db="EMBL/GenBank/DDBJ databases">
        <title>The genome of Lysobacter enzymogenes OH11.</title>
        <authorList>
            <person name="Liu F."/>
            <person name="Zhao Y."/>
            <person name="Qian G."/>
            <person name="Chen Y."/>
            <person name="Xu H."/>
        </authorList>
    </citation>
    <scope>NUCLEOTIDE SEQUENCE [LARGE SCALE GENOMIC DNA]</scope>
    <source>
        <strain evidence="16 17">OH11</strain>
    </source>
</reference>
<comment type="caution">
    <text evidence="16">The sequence shown here is derived from an EMBL/GenBank/DDBJ whole genome shotgun (WGS) entry which is preliminary data.</text>
</comment>
<dbReference type="PANTHER" id="PTHR30529">
    <property type="entry name" value="CYTOCHROME B561"/>
    <property type="match status" value="1"/>
</dbReference>
<evidence type="ECO:0000313" key="17">
    <source>
        <dbReference type="Proteomes" id="UP000275910"/>
    </source>
</evidence>
<evidence type="ECO:0000256" key="6">
    <source>
        <dbReference type="ARBA" id="ARBA00022692"/>
    </source>
</evidence>
<evidence type="ECO:0000313" key="16">
    <source>
        <dbReference type="EMBL" id="ROU06989.1"/>
    </source>
</evidence>
<keyword evidence="10" id="KW-0408">Iron</keyword>
<evidence type="ECO:0000256" key="5">
    <source>
        <dbReference type="ARBA" id="ARBA00022617"/>
    </source>
</evidence>
<dbReference type="EMBL" id="RCTY01000024">
    <property type="protein sequence ID" value="ROU06989.1"/>
    <property type="molecule type" value="Genomic_DNA"/>
</dbReference>
<evidence type="ECO:0000256" key="4">
    <source>
        <dbReference type="ARBA" id="ARBA00022475"/>
    </source>
</evidence>
<name>A0A3N2RHX7_LYSEN</name>
<feature type="domain" description="Cytochrome b561 bacterial/Ni-hydrogenase" evidence="15">
    <location>
        <begin position="37"/>
        <end position="203"/>
    </location>
</feature>
<evidence type="ECO:0000256" key="1">
    <source>
        <dbReference type="ARBA" id="ARBA00001970"/>
    </source>
</evidence>
<dbReference type="InterPro" id="IPR011577">
    <property type="entry name" value="Cyt_b561_bac/Ni-Hgenase"/>
</dbReference>
<dbReference type="GO" id="GO:0009055">
    <property type="term" value="F:electron transfer activity"/>
    <property type="evidence" value="ECO:0007669"/>
    <property type="project" value="InterPro"/>
</dbReference>
<dbReference type="InterPro" id="IPR052168">
    <property type="entry name" value="Cytochrome_b561_oxidase"/>
</dbReference>
<comment type="cofactor">
    <cofactor evidence="1">
        <name>heme b</name>
        <dbReference type="ChEBI" id="CHEBI:60344"/>
    </cofactor>
</comment>
<proteinExistence type="inferred from homology"/>
<dbReference type="PANTHER" id="PTHR30529:SF3">
    <property type="entry name" value="CYTOCHROME B561 HOMOLOG 1"/>
    <property type="match status" value="1"/>
</dbReference>
<dbReference type="AlphaFoldDB" id="A0A3N2RHX7"/>
<sequence length="208" mass="22240">MNAPPPVSPPAASPPAASPPPFPATPDAPSRPPQALAALHWLTVIAVIATAAAILLRGEISGRALKQWLLDSHRHFGLLVLALFCLRIGLRLRLAAARRPAGTGPLARAERIAAALTHAALYTLLLALPLLGWTLSDALAKPVHLFGLALPSLVEPDPDLADTLQAWHLDAAWALLALAALHAGAALWHHFVRRDQVLRNMLRPRQPR</sequence>
<evidence type="ECO:0000256" key="13">
    <source>
        <dbReference type="SAM" id="MobiDB-lite"/>
    </source>
</evidence>
<dbReference type="Proteomes" id="UP000275910">
    <property type="component" value="Unassembled WGS sequence"/>
</dbReference>
<protein>
    <submittedName>
        <fullName evidence="16">Cytochrome b</fullName>
    </submittedName>
</protein>
<evidence type="ECO:0000256" key="7">
    <source>
        <dbReference type="ARBA" id="ARBA00022723"/>
    </source>
</evidence>
<keyword evidence="8" id="KW-0249">Electron transport</keyword>
<evidence type="ECO:0000256" key="10">
    <source>
        <dbReference type="ARBA" id="ARBA00023004"/>
    </source>
</evidence>
<feature type="region of interest" description="Disordered" evidence="13">
    <location>
        <begin position="1"/>
        <end position="31"/>
    </location>
</feature>
<evidence type="ECO:0000256" key="8">
    <source>
        <dbReference type="ARBA" id="ARBA00022982"/>
    </source>
</evidence>
<dbReference type="SUPFAM" id="SSF81342">
    <property type="entry name" value="Transmembrane di-heme cytochromes"/>
    <property type="match status" value="1"/>
</dbReference>
<evidence type="ECO:0000259" key="15">
    <source>
        <dbReference type="Pfam" id="PF01292"/>
    </source>
</evidence>
<dbReference type="GO" id="GO:0046872">
    <property type="term" value="F:metal ion binding"/>
    <property type="evidence" value="ECO:0007669"/>
    <property type="project" value="UniProtKB-KW"/>
</dbReference>
<accession>A0A3N2RHX7</accession>
<keyword evidence="6 14" id="KW-0812">Transmembrane</keyword>
<keyword evidence="3" id="KW-0813">Transport</keyword>
<evidence type="ECO:0000256" key="9">
    <source>
        <dbReference type="ARBA" id="ARBA00022989"/>
    </source>
</evidence>
<feature type="transmembrane region" description="Helical" evidence="14">
    <location>
        <begin position="171"/>
        <end position="192"/>
    </location>
</feature>
<dbReference type="Pfam" id="PF01292">
    <property type="entry name" value="Ni_hydr_CYTB"/>
    <property type="match status" value="1"/>
</dbReference>
<comment type="similarity">
    <text evidence="12">Belongs to the cytochrome b561 family.</text>
</comment>
<keyword evidence="11 14" id="KW-0472">Membrane</keyword>
<dbReference type="GO" id="GO:0020037">
    <property type="term" value="F:heme binding"/>
    <property type="evidence" value="ECO:0007669"/>
    <property type="project" value="TreeGrafter"/>
</dbReference>
<dbReference type="GO" id="GO:0005886">
    <property type="term" value="C:plasma membrane"/>
    <property type="evidence" value="ECO:0007669"/>
    <property type="project" value="UniProtKB-SubCell"/>
</dbReference>
<gene>
    <name evidence="16" type="ORF">D9T17_10735</name>
</gene>
<keyword evidence="7" id="KW-0479">Metal-binding</keyword>
<keyword evidence="5" id="KW-0349">Heme</keyword>
<evidence type="ECO:0000256" key="12">
    <source>
        <dbReference type="ARBA" id="ARBA00037975"/>
    </source>
</evidence>
<evidence type="ECO:0000256" key="14">
    <source>
        <dbReference type="SAM" id="Phobius"/>
    </source>
</evidence>
<keyword evidence="4" id="KW-1003">Cell membrane</keyword>
<comment type="subcellular location">
    <subcellularLocation>
        <location evidence="2">Cell membrane</location>
        <topology evidence="2">Multi-pass membrane protein</topology>
    </subcellularLocation>
</comment>
<evidence type="ECO:0000256" key="3">
    <source>
        <dbReference type="ARBA" id="ARBA00022448"/>
    </source>
</evidence>
<feature type="transmembrane region" description="Helical" evidence="14">
    <location>
        <begin position="115"/>
        <end position="135"/>
    </location>
</feature>
<evidence type="ECO:0000256" key="2">
    <source>
        <dbReference type="ARBA" id="ARBA00004651"/>
    </source>
</evidence>
<organism evidence="16 17">
    <name type="scientific">Lysobacter enzymogenes</name>
    <dbReference type="NCBI Taxonomy" id="69"/>
    <lineage>
        <taxon>Bacteria</taxon>
        <taxon>Pseudomonadati</taxon>
        <taxon>Pseudomonadota</taxon>
        <taxon>Gammaproteobacteria</taxon>
        <taxon>Lysobacterales</taxon>
        <taxon>Lysobacteraceae</taxon>
        <taxon>Lysobacter</taxon>
    </lineage>
</organism>
<dbReference type="InterPro" id="IPR016174">
    <property type="entry name" value="Di-haem_cyt_TM"/>
</dbReference>